<dbReference type="Gene3D" id="3.40.50.300">
    <property type="entry name" value="P-loop containing nucleotide triphosphate hydrolases"/>
    <property type="match status" value="1"/>
</dbReference>
<comment type="similarity">
    <text evidence="6">Belongs to the TRAFAC class dynamin-like GTPase superfamily. GB1/RHD3 GTPase family.</text>
</comment>
<dbReference type="PANTHER" id="PTHR45923:SF20">
    <property type="entry name" value="PROTEIN ROOT HAIR DEFECTIVE 3 HOMOLOG 2"/>
    <property type="match status" value="1"/>
</dbReference>
<evidence type="ECO:0000256" key="6">
    <source>
        <dbReference type="PROSITE-ProRule" id="PRU01052"/>
    </source>
</evidence>
<dbReference type="AlphaFoldDB" id="A0A9R0TGP4"/>
<dbReference type="CDD" id="cd01851">
    <property type="entry name" value="GBP"/>
    <property type="match status" value="1"/>
</dbReference>
<evidence type="ECO:0000256" key="1">
    <source>
        <dbReference type="ARBA" id="ARBA00022741"/>
    </source>
</evidence>
<keyword evidence="5" id="KW-0472">Membrane</keyword>
<evidence type="ECO:0000256" key="3">
    <source>
        <dbReference type="ARBA" id="ARBA00022824"/>
    </source>
</evidence>
<dbReference type="GO" id="GO:0003924">
    <property type="term" value="F:GTPase activity"/>
    <property type="evidence" value="ECO:0007669"/>
    <property type="project" value="TreeGrafter"/>
</dbReference>
<dbReference type="Pfam" id="PF05879">
    <property type="entry name" value="RHD3_GTPase"/>
    <property type="match status" value="1"/>
</dbReference>
<evidence type="ECO:0000313" key="9">
    <source>
        <dbReference type="Proteomes" id="UP000324705"/>
    </source>
</evidence>
<keyword evidence="3" id="KW-0256">Endoplasmic reticulum</keyword>
<evidence type="ECO:0000256" key="4">
    <source>
        <dbReference type="ARBA" id="ARBA00023134"/>
    </source>
</evidence>
<dbReference type="PROSITE" id="PS51715">
    <property type="entry name" value="G_GB1_RHD3"/>
    <property type="match status" value="1"/>
</dbReference>
<proteinExistence type="inferred from homology"/>
<evidence type="ECO:0000256" key="2">
    <source>
        <dbReference type="ARBA" id="ARBA00022801"/>
    </source>
</evidence>
<sequence>MTYAGVAGCGLSYAVVAIMGPQSSGKSTLLNLLFGTNFREMDAFRGRSQTTKGIWMARCVGVEPCTVVMDLEGTDGRERGEDDTAFEKQSSLFALAISDIVLINMWCHDIGREQAANKPLLKTVFQVQVTALPSFEEKEEQFREQVQQLRQRFANSIAPGGLAGDRRGVVPASGFLFSSQQIWKIIRENKDLDLPAHKVQFDVHWIGIT</sequence>
<protein>
    <recommendedName>
        <fullName evidence="7">GB1/RHD3-type G domain-containing protein</fullName>
    </recommendedName>
</protein>
<dbReference type="GO" id="GO:0005525">
    <property type="term" value="F:GTP binding"/>
    <property type="evidence" value="ECO:0007669"/>
    <property type="project" value="UniProtKB-KW"/>
</dbReference>
<gene>
    <name evidence="8" type="ORF">TRITD_5Av1G024900</name>
</gene>
<dbReference type="Proteomes" id="UP000324705">
    <property type="component" value="Chromosome 5A"/>
</dbReference>
<evidence type="ECO:0000313" key="8">
    <source>
        <dbReference type="EMBL" id="VAI13207.1"/>
    </source>
</evidence>
<dbReference type="PANTHER" id="PTHR45923">
    <property type="entry name" value="PROTEIN SEY1"/>
    <property type="match status" value="1"/>
</dbReference>
<dbReference type="InterPro" id="IPR027417">
    <property type="entry name" value="P-loop_NTPase"/>
</dbReference>
<dbReference type="SUPFAM" id="SSF52540">
    <property type="entry name" value="P-loop containing nucleoside triphosphate hydrolases"/>
    <property type="match status" value="1"/>
</dbReference>
<accession>A0A9R0TGP4</accession>
<dbReference type="Gramene" id="TRITD5Av1G024900.5">
    <property type="protein sequence ID" value="TRITD5Av1G024900.5"/>
    <property type="gene ID" value="TRITD5Av1G024900"/>
</dbReference>
<dbReference type="GO" id="GO:0016320">
    <property type="term" value="P:endoplasmic reticulum membrane fusion"/>
    <property type="evidence" value="ECO:0007669"/>
    <property type="project" value="TreeGrafter"/>
</dbReference>
<keyword evidence="1" id="KW-0547">Nucleotide-binding</keyword>
<reference evidence="8 9" key="1">
    <citation type="submission" date="2017-09" db="EMBL/GenBank/DDBJ databases">
        <authorList>
            <consortium name="International Durum Wheat Genome Sequencing Consortium (IDWGSC)"/>
            <person name="Milanesi L."/>
        </authorList>
    </citation>
    <scope>NUCLEOTIDE SEQUENCE [LARGE SCALE GENOMIC DNA]</scope>
    <source>
        <strain evidence="9">cv. Svevo</strain>
    </source>
</reference>
<keyword evidence="4" id="KW-0342">GTP-binding</keyword>
<organism evidence="8 9">
    <name type="scientific">Triticum turgidum subsp. durum</name>
    <name type="common">Durum wheat</name>
    <name type="synonym">Triticum durum</name>
    <dbReference type="NCBI Taxonomy" id="4567"/>
    <lineage>
        <taxon>Eukaryota</taxon>
        <taxon>Viridiplantae</taxon>
        <taxon>Streptophyta</taxon>
        <taxon>Embryophyta</taxon>
        <taxon>Tracheophyta</taxon>
        <taxon>Spermatophyta</taxon>
        <taxon>Magnoliopsida</taxon>
        <taxon>Liliopsida</taxon>
        <taxon>Poales</taxon>
        <taxon>Poaceae</taxon>
        <taxon>BOP clade</taxon>
        <taxon>Pooideae</taxon>
        <taxon>Triticodae</taxon>
        <taxon>Triticeae</taxon>
        <taxon>Triticinae</taxon>
        <taxon>Triticum</taxon>
    </lineage>
</organism>
<evidence type="ECO:0000259" key="7">
    <source>
        <dbReference type="PROSITE" id="PS51715"/>
    </source>
</evidence>
<dbReference type="InterPro" id="IPR008803">
    <property type="entry name" value="RHD3/Sey1"/>
</dbReference>
<dbReference type="GO" id="GO:0005783">
    <property type="term" value="C:endoplasmic reticulum"/>
    <property type="evidence" value="ECO:0007669"/>
    <property type="project" value="TreeGrafter"/>
</dbReference>
<dbReference type="InterPro" id="IPR030386">
    <property type="entry name" value="G_GB1_RHD3_dom"/>
</dbReference>
<keyword evidence="9" id="KW-1185">Reference proteome</keyword>
<name>A0A9R0TGP4_TRITD</name>
<feature type="domain" description="GB1/RHD3-type G" evidence="7">
    <location>
        <begin position="10"/>
        <end position="209"/>
    </location>
</feature>
<evidence type="ECO:0000256" key="5">
    <source>
        <dbReference type="ARBA" id="ARBA00023136"/>
    </source>
</evidence>
<dbReference type="EMBL" id="LT934119">
    <property type="protein sequence ID" value="VAI13207.1"/>
    <property type="molecule type" value="Genomic_DNA"/>
</dbReference>
<keyword evidence="2" id="KW-0378">Hydrolase</keyword>